<dbReference type="InterPro" id="IPR004360">
    <property type="entry name" value="Glyas_Fos-R_dOase_dom"/>
</dbReference>
<gene>
    <name evidence="2" type="ORF">GCM10009799_16750</name>
</gene>
<dbReference type="EMBL" id="BAAAPC010000006">
    <property type="protein sequence ID" value="GAA1991514.1"/>
    <property type="molecule type" value="Genomic_DNA"/>
</dbReference>
<dbReference type="CDD" id="cd08351">
    <property type="entry name" value="ChaP_like"/>
    <property type="match status" value="1"/>
</dbReference>
<keyword evidence="3" id="KW-1185">Reference proteome</keyword>
<comment type="caution">
    <text evidence="2">The sequence shown here is derived from an EMBL/GenBank/DDBJ whole genome shotgun (WGS) entry which is preliminary data.</text>
</comment>
<evidence type="ECO:0000313" key="3">
    <source>
        <dbReference type="Proteomes" id="UP001501585"/>
    </source>
</evidence>
<proteinExistence type="predicted"/>
<feature type="domain" description="VOC" evidence="1">
    <location>
        <begin position="4"/>
        <end position="121"/>
    </location>
</feature>
<accession>A0ABN2SS31</accession>
<organism evidence="2 3">
    <name type="scientific">Nocardiopsis rhodophaea</name>
    <dbReference type="NCBI Taxonomy" id="280238"/>
    <lineage>
        <taxon>Bacteria</taxon>
        <taxon>Bacillati</taxon>
        <taxon>Actinomycetota</taxon>
        <taxon>Actinomycetes</taxon>
        <taxon>Streptosporangiales</taxon>
        <taxon>Nocardiopsidaceae</taxon>
        <taxon>Nocardiopsis</taxon>
    </lineage>
</organism>
<evidence type="ECO:0000313" key="2">
    <source>
        <dbReference type="EMBL" id="GAA1991514.1"/>
    </source>
</evidence>
<dbReference type="Pfam" id="PF00903">
    <property type="entry name" value="Glyoxalase"/>
    <property type="match status" value="1"/>
</dbReference>
<protein>
    <submittedName>
        <fullName evidence="2">VOC family protein</fullName>
    </submittedName>
</protein>
<dbReference type="SUPFAM" id="SSF54593">
    <property type="entry name" value="Glyoxalase/Bleomycin resistance protein/Dihydroxybiphenyl dioxygenase"/>
    <property type="match status" value="1"/>
</dbReference>
<name>A0ABN2SS31_9ACTN</name>
<dbReference type="Gene3D" id="3.10.180.10">
    <property type="entry name" value="2,3-Dihydroxybiphenyl 1,2-Dioxygenase, domain 1"/>
    <property type="match status" value="1"/>
</dbReference>
<dbReference type="InterPro" id="IPR037523">
    <property type="entry name" value="VOC_core"/>
</dbReference>
<reference evidence="2 3" key="1">
    <citation type="journal article" date="2019" name="Int. J. Syst. Evol. Microbiol.">
        <title>The Global Catalogue of Microorganisms (GCM) 10K type strain sequencing project: providing services to taxonomists for standard genome sequencing and annotation.</title>
        <authorList>
            <consortium name="The Broad Institute Genomics Platform"/>
            <consortium name="The Broad Institute Genome Sequencing Center for Infectious Disease"/>
            <person name="Wu L."/>
            <person name="Ma J."/>
        </authorList>
    </citation>
    <scope>NUCLEOTIDE SEQUENCE [LARGE SCALE GENOMIC DNA]</scope>
    <source>
        <strain evidence="2 3">JCM 15313</strain>
    </source>
</reference>
<evidence type="ECO:0000259" key="1">
    <source>
        <dbReference type="PROSITE" id="PS51819"/>
    </source>
</evidence>
<dbReference type="InterPro" id="IPR029068">
    <property type="entry name" value="Glyas_Bleomycin-R_OHBP_Dase"/>
</dbReference>
<dbReference type="PROSITE" id="PS51819">
    <property type="entry name" value="VOC"/>
    <property type="match status" value="1"/>
</dbReference>
<dbReference type="Proteomes" id="UP001501585">
    <property type="component" value="Unassembled WGS sequence"/>
</dbReference>
<dbReference type="RefSeq" id="WP_344161313.1">
    <property type="nucleotide sequence ID" value="NZ_BAAAPC010000006.1"/>
</dbReference>
<sequence length="129" mass="14361">MAIELNHTIVAARDKEASARFLTEILGLPPATPFGPFLAVELSNAVTLDFMEVEGEIRPQHYAFLVSEEEFSESFARITGRGLDYWADPRQERPGEINTNDGGRGVYFTDPDGHFLELITRPYGSGARD</sequence>